<reference evidence="2" key="1">
    <citation type="journal article" date="2014" name="Int. J. Syst. Evol. Microbiol.">
        <title>Complete genome sequence of Corynebacterium casei LMG S-19264T (=DSM 44701T), isolated from a smear-ripened cheese.</title>
        <authorList>
            <consortium name="US DOE Joint Genome Institute (JGI-PGF)"/>
            <person name="Walter F."/>
            <person name="Albersmeier A."/>
            <person name="Kalinowski J."/>
            <person name="Ruckert C."/>
        </authorList>
    </citation>
    <scope>NUCLEOTIDE SEQUENCE</scope>
    <source>
        <strain evidence="2">VKM Ac-1069</strain>
    </source>
</reference>
<keyword evidence="3" id="KW-1185">Reference proteome</keyword>
<dbReference type="Proteomes" id="UP001143463">
    <property type="component" value="Unassembled WGS sequence"/>
</dbReference>
<feature type="region of interest" description="Disordered" evidence="1">
    <location>
        <begin position="36"/>
        <end position="105"/>
    </location>
</feature>
<evidence type="ECO:0000313" key="2">
    <source>
        <dbReference type="EMBL" id="GLL15516.1"/>
    </source>
</evidence>
<gene>
    <name evidence="2" type="ORF">GCM10017577_66670</name>
</gene>
<dbReference type="AlphaFoldDB" id="A0A9W6UF88"/>
<protein>
    <submittedName>
        <fullName evidence="2">Uncharacterized protein</fullName>
    </submittedName>
</protein>
<evidence type="ECO:0000256" key="1">
    <source>
        <dbReference type="SAM" id="MobiDB-lite"/>
    </source>
</evidence>
<proteinExistence type="predicted"/>
<organism evidence="2 3">
    <name type="scientific">Pseudonocardia halophobica</name>
    <dbReference type="NCBI Taxonomy" id="29401"/>
    <lineage>
        <taxon>Bacteria</taxon>
        <taxon>Bacillati</taxon>
        <taxon>Actinomycetota</taxon>
        <taxon>Actinomycetes</taxon>
        <taxon>Pseudonocardiales</taxon>
        <taxon>Pseudonocardiaceae</taxon>
        <taxon>Pseudonocardia</taxon>
    </lineage>
</organism>
<reference evidence="2" key="2">
    <citation type="submission" date="2023-01" db="EMBL/GenBank/DDBJ databases">
        <authorList>
            <person name="Sun Q."/>
            <person name="Evtushenko L."/>
        </authorList>
    </citation>
    <scope>NUCLEOTIDE SEQUENCE</scope>
    <source>
        <strain evidence="2">VKM Ac-1069</strain>
    </source>
</reference>
<comment type="caution">
    <text evidence="2">The sequence shown here is derived from an EMBL/GenBank/DDBJ whole genome shotgun (WGS) entry which is preliminary data.</text>
</comment>
<dbReference type="EMBL" id="BSFQ01000048">
    <property type="protein sequence ID" value="GLL15516.1"/>
    <property type="molecule type" value="Genomic_DNA"/>
</dbReference>
<feature type="compositionally biased region" description="Basic and acidic residues" evidence="1">
    <location>
        <begin position="37"/>
        <end position="75"/>
    </location>
</feature>
<name>A0A9W6UF88_9PSEU</name>
<evidence type="ECO:0000313" key="3">
    <source>
        <dbReference type="Proteomes" id="UP001143463"/>
    </source>
</evidence>
<accession>A0A9W6UF88</accession>
<sequence length="105" mass="11560">MAETRETDEVIAAARDIWRRGQLLIDEAKTLRLAATRAREKSRAVRARMTSEHGLPHWPDLHVRSDQHPVGERRSSSVSGRPLGNQGPHTSGSAHPGPEEPSLTA</sequence>